<evidence type="ECO:0000256" key="4">
    <source>
        <dbReference type="ARBA" id="ARBA00023040"/>
    </source>
</evidence>
<evidence type="ECO:0000256" key="2">
    <source>
        <dbReference type="ARBA" id="ARBA00022692"/>
    </source>
</evidence>
<evidence type="ECO:0000259" key="10">
    <source>
        <dbReference type="PROSITE" id="PS50262"/>
    </source>
</evidence>
<keyword evidence="9" id="KW-1003">Cell membrane</keyword>
<dbReference type="OrthoDB" id="9890226at2759"/>
<evidence type="ECO:0000313" key="11">
    <source>
        <dbReference type="Proteomes" id="UP001652642"/>
    </source>
</evidence>
<dbReference type="PROSITE" id="PS50262">
    <property type="entry name" value="G_PROTEIN_RECEP_F1_2"/>
    <property type="match status" value="1"/>
</dbReference>
<dbReference type="AlphaFoldDB" id="A0A6J0TK62"/>
<dbReference type="CDD" id="cd15230">
    <property type="entry name" value="7tmA_OR5-like"/>
    <property type="match status" value="1"/>
</dbReference>
<gene>
    <name evidence="12" type="primary">LOC110078302</name>
</gene>
<keyword evidence="11" id="KW-1185">Reference proteome</keyword>
<proteinExistence type="inferred from homology"/>
<dbReference type="InterPro" id="IPR000725">
    <property type="entry name" value="Olfact_rcpt"/>
</dbReference>
<evidence type="ECO:0000256" key="3">
    <source>
        <dbReference type="ARBA" id="ARBA00022989"/>
    </source>
</evidence>
<evidence type="ECO:0000256" key="1">
    <source>
        <dbReference type="ARBA" id="ARBA00004141"/>
    </source>
</evidence>
<dbReference type="GO" id="GO:0005886">
    <property type="term" value="C:plasma membrane"/>
    <property type="evidence" value="ECO:0007669"/>
    <property type="project" value="UniProtKB-SubCell"/>
</dbReference>
<comment type="similarity">
    <text evidence="8">Belongs to the G-protein coupled receptor 1 family.</text>
</comment>
<keyword evidence="9" id="KW-0716">Sensory transduction</keyword>
<comment type="subcellular location">
    <subcellularLocation>
        <location evidence="9">Cell membrane</location>
        <topology evidence="9">Multi-pass membrane protein</topology>
    </subcellularLocation>
    <subcellularLocation>
        <location evidence="1">Membrane</location>
        <topology evidence="1">Multi-pass membrane protein</topology>
    </subcellularLocation>
</comment>
<dbReference type="Gene3D" id="1.20.1070.10">
    <property type="entry name" value="Rhodopsin 7-helix transmembrane proteins"/>
    <property type="match status" value="1"/>
</dbReference>
<protein>
    <recommendedName>
        <fullName evidence="9">Olfactory receptor</fullName>
    </recommendedName>
</protein>
<organism evidence="11 12">
    <name type="scientific">Pogona vitticeps</name>
    <name type="common">central bearded dragon</name>
    <dbReference type="NCBI Taxonomy" id="103695"/>
    <lineage>
        <taxon>Eukaryota</taxon>
        <taxon>Metazoa</taxon>
        <taxon>Chordata</taxon>
        <taxon>Craniata</taxon>
        <taxon>Vertebrata</taxon>
        <taxon>Euteleostomi</taxon>
        <taxon>Lepidosauria</taxon>
        <taxon>Squamata</taxon>
        <taxon>Bifurcata</taxon>
        <taxon>Unidentata</taxon>
        <taxon>Episquamata</taxon>
        <taxon>Toxicofera</taxon>
        <taxon>Iguania</taxon>
        <taxon>Acrodonta</taxon>
        <taxon>Agamidae</taxon>
        <taxon>Amphibolurinae</taxon>
        <taxon>Pogona</taxon>
    </lineage>
</organism>
<keyword evidence="7 8" id="KW-0807">Transducer</keyword>
<dbReference type="Pfam" id="PF13853">
    <property type="entry name" value="7tm_4"/>
    <property type="match status" value="1"/>
</dbReference>
<keyword evidence="3 9" id="KW-1133">Transmembrane helix</keyword>
<evidence type="ECO:0000256" key="9">
    <source>
        <dbReference type="RuleBase" id="RU363047"/>
    </source>
</evidence>
<dbReference type="InParanoid" id="A0A6J0TK62"/>
<sequence length="316" mass="35612">MEEVNDTQVSDFILLGFSESPKVKLLLFVLFLLIYLLTLTGNMSMIVLIQRNVFLQSPMYFFLGNLSFIDICYSAIIIPRLLYDLLTDSKLISYTACAIQMWCFTLYATTECYLLAAMAYDRFVAICNPLFYPVVMSRKVCLQLVAGCYLVGLVNASVHASGIFRLSFCGPNDISSFFCDIPPLLRLSCSDNYVSKVVLFVLSTFVVVANAVIVLISYSYIISTILRMQSSTGRQKTFSTCASHLAAVVLYYGSLTFMYVQPGGLEAVEQDKIVSVFYTIVIPMLNPVIYSLRNEEVKKALKKRLCKRNFVQQLKL</sequence>
<dbReference type="PRINTS" id="PR00245">
    <property type="entry name" value="OLFACTORYR"/>
</dbReference>
<dbReference type="SUPFAM" id="SSF81321">
    <property type="entry name" value="Family A G protein-coupled receptor-like"/>
    <property type="match status" value="1"/>
</dbReference>
<evidence type="ECO:0000256" key="8">
    <source>
        <dbReference type="RuleBase" id="RU000688"/>
    </source>
</evidence>
<feature type="transmembrane region" description="Helical" evidence="9">
    <location>
        <begin position="242"/>
        <end position="261"/>
    </location>
</feature>
<keyword evidence="5 9" id="KW-0472">Membrane</keyword>
<dbReference type="KEGG" id="pvt:110078302"/>
<evidence type="ECO:0000256" key="6">
    <source>
        <dbReference type="ARBA" id="ARBA00023170"/>
    </source>
</evidence>
<keyword evidence="9" id="KW-0552">Olfaction</keyword>
<dbReference type="GO" id="GO:0004984">
    <property type="term" value="F:olfactory receptor activity"/>
    <property type="evidence" value="ECO:0007669"/>
    <property type="project" value="InterPro"/>
</dbReference>
<feature type="domain" description="G-protein coupled receptors family 1 profile" evidence="10">
    <location>
        <begin position="41"/>
        <end position="290"/>
    </location>
</feature>
<evidence type="ECO:0000313" key="12">
    <source>
        <dbReference type="RefSeq" id="XP_020647963.1"/>
    </source>
</evidence>
<name>A0A6J0TK62_9SAUR</name>
<dbReference type="RefSeq" id="XP_020647963.1">
    <property type="nucleotide sequence ID" value="XM_020792304.2"/>
</dbReference>
<dbReference type="GO" id="GO:0004930">
    <property type="term" value="F:G protein-coupled receptor activity"/>
    <property type="evidence" value="ECO:0007669"/>
    <property type="project" value="UniProtKB-KW"/>
</dbReference>
<dbReference type="InterPro" id="IPR017452">
    <property type="entry name" value="GPCR_Rhodpsn_7TM"/>
</dbReference>
<feature type="transmembrane region" description="Helical" evidence="9">
    <location>
        <begin position="60"/>
        <end position="79"/>
    </location>
</feature>
<dbReference type="PROSITE" id="PS00237">
    <property type="entry name" value="G_PROTEIN_RECEP_F1_1"/>
    <property type="match status" value="1"/>
</dbReference>
<feature type="transmembrane region" description="Helical" evidence="9">
    <location>
        <begin position="197"/>
        <end position="221"/>
    </location>
</feature>
<keyword evidence="4 8" id="KW-0297">G-protein coupled receptor</keyword>
<keyword evidence="2 8" id="KW-0812">Transmembrane</keyword>
<feature type="transmembrane region" description="Helical" evidence="9">
    <location>
        <begin position="273"/>
        <end position="292"/>
    </location>
</feature>
<feature type="transmembrane region" description="Helical" evidence="9">
    <location>
        <begin position="140"/>
        <end position="158"/>
    </location>
</feature>
<dbReference type="InterPro" id="IPR000276">
    <property type="entry name" value="GPCR_Rhodpsn"/>
</dbReference>
<keyword evidence="6 8" id="KW-0675">Receptor</keyword>
<dbReference type="GeneID" id="110078302"/>
<reference evidence="12" key="2">
    <citation type="submission" date="2025-08" db="UniProtKB">
        <authorList>
            <consortium name="RefSeq"/>
        </authorList>
    </citation>
    <scope>IDENTIFICATION</scope>
</reference>
<reference evidence="11" key="1">
    <citation type="submission" date="2025-05" db="UniProtKB">
        <authorList>
            <consortium name="RefSeq"/>
        </authorList>
    </citation>
    <scope>NUCLEOTIDE SEQUENCE [LARGE SCALE GENOMIC DNA]</scope>
</reference>
<dbReference type="Proteomes" id="UP001652642">
    <property type="component" value="Chromosome 1"/>
</dbReference>
<evidence type="ECO:0000256" key="5">
    <source>
        <dbReference type="ARBA" id="ARBA00023136"/>
    </source>
</evidence>
<feature type="transmembrane region" description="Helical" evidence="9">
    <location>
        <begin position="99"/>
        <end position="120"/>
    </location>
</feature>
<feature type="transmembrane region" description="Helical" evidence="9">
    <location>
        <begin position="25"/>
        <end position="48"/>
    </location>
</feature>
<dbReference type="PANTHER" id="PTHR48018">
    <property type="entry name" value="OLFACTORY RECEPTOR"/>
    <property type="match status" value="1"/>
</dbReference>
<evidence type="ECO:0000256" key="7">
    <source>
        <dbReference type="ARBA" id="ARBA00023224"/>
    </source>
</evidence>
<accession>A0A6J0TK62</accession>
<dbReference type="FunFam" id="1.20.1070.10:FF:000003">
    <property type="entry name" value="Olfactory receptor"/>
    <property type="match status" value="1"/>
</dbReference>
<dbReference type="PRINTS" id="PR00237">
    <property type="entry name" value="GPCRRHODOPSN"/>
</dbReference>